<dbReference type="InterPro" id="IPR042173">
    <property type="entry name" value="RNase_J_2"/>
</dbReference>
<dbReference type="GO" id="GO:0046872">
    <property type="term" value="F:metal ion binding"/>
    <property type="evidence" value="ECO:0007669"/>
    <property type="project" value="UniProtKB-KW"/>
</dbReference>
<evidence type="ECO:0000259" key="5">
    <source>
        <dbReference type="Pfam" id="PF17770"/>
    </source>
</evidence>
<evidence type="ECO:0000259" key="6">
    <source>
        <dbReference type="Pfam" id="PF22505"/>
    </source>
</evidence>
<evidence type="ECO:0000259" key="4">
    <source>
        <dbReference type="Pfam" id="PF07521"/>
    </source>
</evidence>
<proteinExistence type="predicted"/>
<dbReference type="PANTHER" id="PTHR43694">
    <property type="entry name" value="RIBONUCLEASE J"/>
    <property type="match status" value="1"/>
</dbReference>
<dbReference type="InterPro" id="IPR011108">
    <property type="entry name" value="RMMBL"/>
</dbReference>
<feature type="domain" description="Ribonuclease J C-terminal" evidence="5">
    <location>
        <begin position="197"/>
        <end position="298"/>
    </location>
</feature>
<protein>
    <submittedName>
        <fullName evidence="7">Uncharacterized protein</fullName>
    </submittedName>
</protein>
<reference evidence="7 8" key="1">
    <citation type="journal article" date="2016" name="Nat. Commun.">
        <title>Thousands of microbial genomes shed light on interconnected biogeochemical processes in an aquifer system.</title>
        <authorList>
            <person name="Anantharaman K."/>
            <person name="Brown C.T."/>
            <person name="Hug L.A."/>
            <person name="Sharon I."/>
            <person name="Castelle C.J."/>
            <person name="Probst A.J."/>
            <person name="Thomas B.C."/>
            <person name="Singh A."/>
            <person name="Wilkins M.J."/>
            <person name="Karaoz U."/>
            <person name="Brodie E.L."/>
            <person name="Williams K.H."/>
            <person name="Hubbard S.S."/>
            <person name="Banfield J.F."/>
        </authorList>
    </citation>
    <scope>NUCLEOTIDE SEQUENCE [LARGE SCALE GENOMIC DNA]</scope>
</reference>
<evidence type="ECO:0000256" key="3">
    <source>
        <dbReference type="ARBA" id="ARBA00022833"/>
    </source>
</evidence>
<evidence type="ECO:0000256" key="1">
    <source>
        <dbReference type="ARBA" id="ARBA00022723"/>
    </source>
</evidence>
<dbReference type="STRING" id="1802126.A3B25_00100"/>
<evidence type="ECO:0000256" key="2">
    <source>
        <dbReference type="ARBA" id="ARBA00022801"/>
    </source>
</evidence>
<dbReference type="InterPro" id="IPR041636">
    <property type="entry name" value="RNase_J_C"/>
</dbReference>
<comment type="caution">
    <text evidence="7">The sequence shown here is derived from an EMBL/GenBank/DDBJ whole genome shotgun (WGS) entry which is preliminary data.</text>
</comment>
<dbReference type="SUPFAM" id="SSF56281">
    <property type="entry name" value="Metallo-hydrolase/oxidoreductase"/>
    <property type="match status" value="1"/>
</dbReference>
<keyword evidence="2" id="KW-0378">Hydrolase</keyword>
<gene>
    <name evidence="7" type="ORF">A3B25_00100</name>
</gene>
<keyword evidence="3" id="KW-0862">Zinc</keyword>
<sequence>MKTNVQIAQNLGFIKAKEGTIIPVEEIHKLRNDKILILSTGAQGEPNAGLMKMINGEHRQIKIQPTDTVVLSSSVIPGNEKSVQVVKDNLSRQGALVYHSALIDIHSSGHAPKDDLKLVMKLINPKFLVPVHGYYFMRAANARSAQEVGIPKENAILMDNGQVAELTKDGFKVTHEEVPAFYVMVDGLGVGDVEEVVLRDRRALAQEGMVVIILTVDREKGKLLKSPDIISRGFIYLKENQEVLEGIRKRLRALLGRLPAHQSIDADYLKTIIRDQVGQFLYNETRRRPMILPVIIEI</sequence>
<dbReference type="PANTHER" id="PTHR43694:SF1">
    <property type="entry name" value="RIBONUCLEASE J"/>
    <property type="match status" value="1"/>
</dbReference>
<name>A0A1G2GT44_9BACT</name>
<dbReference type="Gene3D" id="3.10.20.580">
    <property type="match status" value="1"/>
</dbReference>
<accession>A0A1G2GT44</accession>
<dbReference type="InterPro" id="IPR055132">
    <property type="entry name" value="RNase_J_b_CASP"/>
</dbReference>
<dbReference type="Pfam" id="PF17770">
    <property type="entry name" value="RNase_J_C"/>
    <property type="match status" value="1"/>
</dbReference>
<keyword evidence="1" id="KW-0479">Metal-binding</keyword>
<evidence type="ECO:0000313" key="7">
    <source>
        <dbReference type="EMBL" id="OGZ53373.1"/>
    </source>
</evidence>
<feature type="domain" description="Zn-dependent metallo-hydrolase RNA specificity" evidence="4">
    <location>
        <begin position="104"/>
        <end position="150"/>
    </location>
</feature>
<dbReference type="Pfam" id="PF07521">
    <property type="entry name" value="RMMBL"/>
    <property type="match status" value="1"/>
</dbReference>
<dbReference type="GO" id="GO:0016787">
    <property type="term" value="F:hydrolase activity"/>
    <property type="evidence" value="ECO:0007669"/>
    <property type="project" value="UniProtKB-KW"/>
</dbReference>
<dbReference type="EMBL" id="MHNW01000021">
    <property type="protein sequence ID" value="OGZ53373.1"/>
    <property type="molecule type" value="Genomic_DNA"/>
</dbReference>
<dbReference type="Pfam" id="PF22505">
    <property type="entry name" value="RNase_J_b_CASP"/>
    <property type="match status" value="1"/>
</dbReference>
<dbReference type="Proteomes" id="UP000179106">
    <property type="component" value="Unassembled WGS sequence"/>
</dbReference>
<organism evidence="7 8">
    <name type="scientific">Candidatus Ryanbacteria bacterium RIFCSPLOWO2_01_FULL_48_26</name>
    <dbReference type="NCBI Taxonomy" id="1802126"/>
    <lineage>
        <taxon>Bacteria</taxon>
        <taxon>Candidatus Ryaniibacteriota</taxon>
    </lineage>
</organism>
<feature type="domain" description="Ribonuclease J beta-CASP" evidence="6">
    <location>
        <begin position="1"/>
        <end position="90"/>
    </location>
</feature>
<dbReference type="InterPro" id="IPR036866">
    <property type="entry name" value="RibonucZ/Hydroxyglut_hydro"/>
</dbReference>
<evidence type="ECO:0000313" key="8">
    <source>
        <dbReference type="Proteomes" id="UP000179106"/>
    </source>
</evidence>
<dbReference type="Gene3D" id="3.40.50.10710">
    <property type="entry name" value="Metallo-hydrolase/oxidoreductase"/>
    <property type="match status" value="1"/>
</dbReference>
<dbReference type="AlphaFoldDB" id="A0A1G2GT44"/>